<feature type="compositionally biased region" description="Low complexity" evidence="1">
    <location>
        <begin position="15"/>
        <end position="31"/>
    </location>
</feature>
<reference evidence="2 3" key="1">
    <citation type="submission" date="2018-11" db="EMBL/GenBank/DDBJ databases">
        <authorList>
            <consortium name="Pathogen Informatics"/>
        </authorList>
    </citation>
    <scope>NUCLEOTIDE SEQUENCE [LARGE SCALE GENOMIC DNA]</scope>
</reference>
<sequence>MMTFGSASWRLSTSLSSAAPQARQSSAAYSPMSSDRPNVNSLDIPLPETRVDWERQFFDEDVYSHPVWDPSNVSFS</sequence>
<organism evidence="2 3">
    <name type="scientific">Anisakis simplex</name>
    <name type="common">Herring worm</name>
    <dbReference type="NCBI Taxonomy" id="6269"/>
    <lineage>
        <taxon>Eukaryota</taxon>
        <taxon>Metazoa</taxon>
        <taxon>Ecdysozoa</taxon>
        <taxon>Nematoda</taxon>
        <taxon>Chromadorea</taxon>
        <taxon>Rhabditida</taxon>
        <taxon>Spirurina</taxon>
        <taxon>Ascaridomorpha</taxon>
        <taxon>Ascaridoidea</taxon>
        <taxon>Anisakidae</taxon>
        <taxon>Anisakis</taxon>
        <taxon>Anisakis simplex complex</taxon>
    </lineage>
</organism>
<dbReference type="EMBL" id="UYRR01016632">
    <property type="protein sequence ID" value="VDK28547.1"/>
    <property type="molecule type" value="Genomic_DNA"/>
</dbReference>
<evidence type="ECO:0000313" key="2">
    <source>
        <dbReference type="EMBL" id="VDK28547.1"/>
    </source>
</evidence>
<proteinExistence type="predicted"/>
<dbReference type="AlphaFoldDB" id="A0A3P6P5J3"/>
<feature type="compositionally biased region" description="Polar residues" evidence="1">
    <location>
        <begin position="32"/>
        <end position="41"/>
    </location>
</feature>
<evidence type="ECO:0000256" key="1">
    <source>
        <dbReference type="SAM" id="MobiDB-lite"/>
    </source>
</evidence>
<dbReference type="Proteomes" id="UP000267096">
    <property type="component" value="Unassembled WGS sequence"/>
</dbReference>
<evidence type="ECO:0000313" key="3">
    <source>
        <dbReference type="Proteomes" id="UP000267096"/>
    </source>
</evidence>
<protein>
    <submittedName>
        <fullName evidence="2">Uncharacterized protein</fullName>
    </submittedName>
</protein>
<feature type="region of interest" description="Disordered" evidence="1">
    <location>
        <begin position="15"/>
        <end position="44"/>
    </location>
</feature>
<gene>
    <name evidence="2" type="ORF">ASIM_LOCUS7110</name>
</gene>
<dbReference type="OrthoDB" id="5877650at2759"/>
<keyword evidence="3" id="KW-1185">Reference proteome</keyword>
<name>A0A3P6P5J3_ANISI</name>
<accession>A0A3P6P5J3</accession>